<dbReference type="Pfam" id="PF03171">
    <property type="entry name" value="2OG-FeII_Oxy"/>
    <property type="match status" value="1"/>
</dbReference>
<accession>A0A6A5TR47</accession>
<evidence type="ECO:0000259" key="2">
    <source>
        <dbReference type="Pfam" id="PF03171"/>
    </source>
</evidence>
<reference evidence="3" key="1">
    <citation type="journal article" date="2020" name="Stud. Mycol.">
        <title>101 Dothideomycetes genomes: a test case for predicting lifestyles and emergence of pathogens.</title>
        <authorList>
            <person name="Haridas S."/>
            <person name="Albert R."/>
            <person name="Binder M."/>
            <person name="Bloem J."/>
            <person name="Labutti K."/>
            <person name="Salamov A."/>
            <person name="Andreopoulos B."/>
            <person name="Baker S."/>
            <person name="Barry K."/>
            <person name="Bills G."/>
            <person name="Bluhm B."/>
            <person name="Cannon C."/>
            <person name="Castanera R."/>
            <person name="Culley D."/>
            <person name="Daum C."/>
            <person name="Ezra D."/>
            <person name="Gonzalez J."/>
            <person name="Henrissat B."/>
            <person name="Kuo A."/>
            <person name="Liang C."/>
            <person name="Lipzen A."/>
            <person name="Lutzoni F."/>
            <person name="Magnuson J."/>
            <person name="Mondo S."/>
            <person name="Nolan M."/>
            <person name="Ohm R."/>
            <person name="Pangilinan J."/>
            <person name="Park H.-J."/>
            <person name="Ramirez L."/>
            <person name="Alfaro M."/>
            <person name="Sun H."/>
            <person name="Tritt A."/>
            <person name="Yoshinaga Y."/>
            <person name="Zwiers L.-H."/>
            <person name="Turgeon B."/>
            <person name="Goodwin S."/>
            <person name="Spatafora J."/>
            <person name="Crous P."/>
            <person name="Grigoriev I."/>
        </authorList>
    </citation>
    <scope>NUCLEOTIDE SEQUENCE</scope>
    <source>
        <strain evidence="3">CBS 675.92</strain>
    </source>
</reference>
<evidence type="ECO:0000313" key="4">
    <source>
        <dbReference type="Proteomes" id="UP000800035"/>
    </source>
</evidence>
<sequence>MAIQQINGIAATDKVASLQTINFAKVLDDNDAETQKMIAACEHYGFFYLDLNQDGGREMLKNLEYLRSVMFDWFNQSLPTKMETITHSYAHGYKPTGIQSGITTNSKDGFEALKVGRDELKGAWALPPIVKANRQTLSDFSDASHFVLKTLLDRLSSGLGLTGDKSLHKYAREGEPSKSTLYFLHYPAAALQHEGVGQNMHTDIGLLTLLFAPQWGLQAMSPDNGEWEWVEPKAGYAIINVGDSLRFLSGKKFRSALHRAVPAEGVDRAAISYFLRASDSTSFVDSDESSTDARAWFLKKYDVYEQPHEVQKKDTTLSGGMAQEIALVKSVA</sequence>
<dbReference type="EMBL" id="ML976996">
    <property type="protein sequence ID" value="KAF1955101.1"/>
    <property type="molecule type" value="Genomic_DNA"/>
</dbReference>
<dbReference type="SUPFAM" id="SSF51197">
    <property type="entry name" value="Clavaminate synthase-like"/>
    <property type="match status" value="1"/>
</dbReference>
<protein>
    <submittedName>
        <fullName evidence="3">Clavaminate synthase-like protein</fullName>
    </submittedName>
</protein>
<dbReference type="InterPro" id="IPR050231">
    <property type="entry name" value="Iron_ascorbate_oxido_reductase"/>
</dbReference>
<dbReference type="AlphaFoldDB" id="A0A6A5TR47"/>
<organism evidence="3 4">
    <name type="scientific">Byssothecium circinans</name>
    <dbReference type="NCBI Taxonomy" id="147558"/>
    <lineage>
        <taxon>Eukaryota</taxon>
        <taxon>Fungi</taxon>
        <taxon>Dikarya</taxon>
        <taxon>Ascomycota</taxon>
        <taxon>Pezizomycotina</taxon>
        <taxon>Dothideomycetes</taxon>
        <taxon>Pleosporomycetidae</taxon>
        <taxon>Pleosporales</taxon>
        <taxon>Massarineae</taxon>
        <taxon>Massarinaceae</taxon>
        <taxon>Byssothecium</taxon>
    </lineage>
</organism>
<name>A0A6A5TR47_9PLEO</name>
<dbReference type="InterPro" id="IPR027443">
    <property type="entry name" value="IPNS-like_sf"/>
</dbReference>
<dbReference type="PANTHER" id="PTHR47990">
    <property type="entry name" value="2-OXOGLUTARATE (2OG) AND FE(II)-DEPENDENT OXYGENASE SUPERFAMILY PROTEIN-RELATED"/>
    <property type="match status" value="1"/>
</dbReference>
<gene>
    <name evidence="3" type="ORF">CC80DRAFT_475225</name>
</gene>
<dbReference type="Proteomes" id="UP000800035">
    <property type="component" value="Unassembled WGS sequence"/>
</dbReference>
<keyword evidence="4" id="KW-1185">Reference proteome</keyword>
<dbReference type="InterPro" id="IPR044861">
    <property type="entry name" value="IPNS-like_FE2OG_OXY"/>
</dbReference>
<evidence type="ECO:0000256" key="1">
    <source>
        <dbReference type="ARBA" id="ARBA00008056"/>
    </source>
</evidence>
<comment type="similarity">
    <text evidence="1">Belongs to the iron/ascorbate-dependent oxidoreductase family.</text>
</comment>
<dbReference type="OrthoDB" id="288590at2759"/>
<feature type="domain" description="Isopenicillin N synthase-like Fe(2+) 2OG dioxygenase" evidence="2">
    <location>
        <begin position="186"/>
        <end position="276"/>
    </location>
</feature>
<proteinExistence type="inferred from homology"/>
<dbReference type="Gene3D" id="2.60.120.330">
    <property type="entry name" value="B-lactam Antibiotic, Isopenicillin N Synthase, Chain"/>
    <property type="match status" value="1"/>
</dbReference>
<evidence type="ECO:0000313" key="3">
    <source>
        <dbReference type="EMBL" id="KAF1955101.1"/>
    </source>
</evidence>